<evidence type="ECO:0000256" key="1">
    <source>
        <dbReference type="SAM" id="MobiDB-lite"/>
    </source>
</evidence>
<dbReference type="AlphaFoldDB" id="A0AAV4Q6K7"/>
<sequence length="91" mass="10290">MEEGNFEPMPPLKARQPKDDNEVEQFPALSPRLNEVSIPIDLDFRLMARGFNGGDHIHSHSPDAPCKMSRGILAWMRPTCDSQTEECNPQL</sequence>
<organism evidence="2 3">
    <name type="scientific">Caerostris darwini</name>
    <dbReference type="NCBI Taxonomy" id="1538125"/>
    <lineage>
        <taxon>Eukaryota</taxon>
        <taxon>Metazoa</taxon>
        <taxon>Ecdysozoa</taxon>
        <taxon>Arthropoda</taxon>
        <taxon>Chelicerata</taxon>
        <taxon>Arachnida</taxon>
        <taxon>Araneae</taxon>
        <taxon>Araneomorphae</taxon>
        <taxon>Entelegynae</taxon>
        <taxon>Araneoidea</taxon>
        <taxon>Araneidae</taxon>
        <taxon>Caerostris</taxon>
    </lineage>
</organism>
<evidence type="ECO:0000313" key="2">
    <source>
        <dbReference type="EMBL" id="GIY03842.1"/>
    </source>
</evidence>
<accession>A0AAV4Q6K7</accession>
<dbReference type="EMBL" id="BPLQ01003853">
    <property type="protein sequence ID" value="GIY03842.1"/>
    <property type="molecule type" value="Genomic_DNA"/>
</dbReference>
<dbReference type="Proteomes" id="UP001054837">
    <property type="component" value="Unassembled WGS sequence"/>
</dbReference>
<comment type="caution">
    <text evidence="2">The sequence shown here is derived from an EMBL/GenBank/DDBJ whole genome shotgun (WGS) entry which is preliminary data.</text>
</comment>
<feature type="region of interest" description="Disordered" evidence="1">
    <location>
        <begin position="1"/>
        <end position="28"/>
    </location>
</feature>
<evidence type="ECO:0000313" key="3">
    <source>
        <dbReference type="Proteomes" id="UP001054837"/>
    </source>
</evidence>
<protein>
    <submittedName>
        <fullName evidence="2">Uncharacterized protein</fullName>
    </submittedName>
</protein>
<keyword evidence="3" id="KW-1185">Reference proteome</keyword>
<name>A0AAV4Q6K7_9ARAC</name>
<gene>
    <name evidence="2" type="ORF">CDAR_125291</name>
</gene>
<reference evidence="2 3" key="1">
    <citation type="submission" date="2021-06" db="EMBL/GenBank/DDBJ databases">
        <title>Caerostris darwini draft genome.</title>
        <authorList>
            <person name="Kono N."/>
            <person name="Arakawa K."/>
        </authorList>
    </citation>
    <scope>NUCLEOTIDE SEQUENCE [LARGE SCALE GENOMIC DNA]</scope>
</reference>
<proteinExistence type="predicted"/>